<name>A0A8H3EUP9_9LECA</name>
<gene>
    <name evidence="6" type="ORF">IMSHALPRED_007660</name>
</gene>
<dbReference type="PROSITE" id="PS51741">
    <property type="entry name" value="F_BAR"/>
    <property type="match status" value="1"/>
</dbReference>
<dbReference type="GO" id="GO:0005096">
    <property type="term" value="F:GTPase activator activity"/>
    <property type="evidence" value="ECO:0007669"/>
    <property type="project" value="UniProtKB-KW"/>
</dbReference>
<comment type="caution">
    <text evidence="6">The sequence shown here is derived from an EMBL/GenBank/DDBJ whole genome shotgun (WGS) entry which is preliminary data.</text>
</comment>
<feature type="region of interest" description="Disordered" evidence="3">
    <location>
        <begin position="350"/>
        <end position="458"/>
    </location>
</feature>
<dbReference type="InterPro" id="IPR000198">
    <property type="entry name" value="RhoGAP_dom"/>
</dbReference>
<dbReference type="InterPro" id="IPR001060">
    <property type="entry name" value="FCH_dom"/>
</dbReference>
<keyword evidence="2" id="KW-0175">Coiled coil</keyword>
<feature type="compositionally biased region" description="Polar residues" evidence="3">
    <location>
        <begin position="413"/>
        <end position="426"/>
    </location>
</feature>
<dbReference type="CDD" id="cd07652">
    <property type="entry name" value="F-BAR_Rgd1"/>
    <property type="match status" value="1"/>
</dbReference>
<feature type="domain" description="Rho-GAP" evidence="4">
    <location>
        <begin position="478"/>
        <end position="666"/>
    </location>
</feature>
<dbReference type="SMART" id="SM00324">
    <property type="entry name" value="RhoGAP"/>
    <property type="match status" value="1"/>
</dbReference>
<dbReference type="PANTHER" id="PTHR23176">
    <property type="entry name" value="RHO/RAC/CDC GTPASE-ACTIVATING PROTEIN"/>
    <property type="match status" value="1"/>
</dbReference>
<dbReference type="PROSITE" id="PS50238">
    <property type="entry name" value="RHOGAP"/>
    <property type="match status" value="1"/>
</dbReference>
<evidence type="ECO:0000256" key="1">
    <source>
        <dbReference type="ARBA" id="ARBA00022468"/>
    </source>
</evidence>
<dbReference type="Gene3D" id="1.20.1270.60">
    <property type="entry name" value="Arfaptin homology (AH) domain/BAR domain"/>
    <property type="match status" value="1"/>
</dbReference>
<feature type="compositionally biased region" description="Basic and acidic residues" evidence="3">
    <location>
        <begin position="1"/>
        <end position="11"/>
    </location>
</feature>
<feature type="domain" description="F-BAR" evidence="5">
    <location>
        <begin position="55"/>
        <end position="327"/>
    </location>
</feature>
<accession>A0A8H3EUP9</accession>
<reference evidence="6" key="1">
    <citation type="submission" date="2021-03" db="EMBL/GenBank/DDBJ databases">
        <authorList>
            <person name="Tagirdzhanova G."/>
        </authorList>
    </citation>
    <scope>NUCLEOTIDE SEQUENCE</scope>
</reference>
<dbReference type="SMART" id="SM00055">
    <property type="entry name" value="FCH"/>
    <property type="match status" value="1"/>
</dbReference>
<dbReference type="SUPFAM" id="SSF103657">
    <property type="entry name" value="BAR/IMD domain-like"/>
    <property type="match status" value="1"/>
</dbReference>
<dbReference type="InterPro" id="IPR008936">
    <property type="entry name" value="Rho_GTPase_activation_prot"/>
</dbReference>
<protein>
    <submittedName>
        <fullName evidence="6">Uncharacterized protein</fullName>
    </submittedName>
</protein>
<dbReference type="GO" id="GO:0007165">
    <property type="term" value="P:signal transduction"/>
    <property type="evidence" value="ECO:0007669"/>
    <property type="project" value="InterPro"/>
</dbReference>
<dbReference type="InterPro" id="IPR050729">
    <property type="entry name" value="Rho-GAP"/>
</dbReference>
<evidence type="ECO:0000313" key="6">
    <source>
        <dbReference type="EMBL" id="CAF9909231.1"/>
    </source>
</evidence>
<feature type="compositionally biased region" description="Polar residues" evidence="3">
    <location>
        <begin position="12"/>
        <end position="54"/>
    </location>
</feature>
<evidence type="ECO:0000313" key="7">
    <source>
        <dbReference type="Proteomes" id="UP000664534"/>
    </source>
</evidence>
<dbReference type="FunFam" id="1.20.1270.60:FF:000063">
    <property type="entry name" value="Rho GTPase activator"/>
    <property type="match status" value="1"/>
</dbReference>
<sequence length="669" mass="73583">MEQRDSLERSSSENPAPQSTLNGSGYNAESEVPTSVQATFAPQSTLPTSVNESSPVVDSVLQSDIGINTLLTRLKQSVASAREFAAFLKKRSTLEEEQAQGLKKLCRGSHESVKRPDNRQGSYAQNYDEILGIHDRMADNGVQFALSLHQMHEDLHDLAANMERGRKYWKQNGLSAEKRVQDSESLMEKAKSKYDSLAEDYDRTRTGDKQSGRVFGLKGPKSAAQHEEDLLKKVQQADSDYSSRVQSAKNQRQELVSTLRPQAVRALRDLINECDSGLTLQLQKFASFNERLLLGNGLCVSPLKGPSNDTSLRSLRDVVFQIDNARDLNNYVSSFASKVGNTGEIKYERHPTLTSSQQTPPPASTRTQPMPSQQISTFSPAEQTNQPGLLQSQSFSHATESPLAPSGFGPNAVPQNGLNRSPQDPNFPSLGAGGPPQLPPAQTATPFYSQPPTSIGMGALQNNNSSTSLPALRPVFGLSLEDLLKRDGSAIPLVVYQCIQAVDLYGLEVEGIYRLSGSSAHVSKLRSIFDNDSNQLDFRNPEAFYHDVNSVAGLLKQFFRDLPDPLLTREHYQGFIEAARIDDDITRRDSMHAIINSLPDPNYATLRALTLHLNRVQEHSAVNRMNAGNLAIIFGPTLMGTGPNVADAGWQVRVVDTVLQNTYQIFDDD</sequence>
<dbReference type="CDD" id="cd04398">
    <property type="entry name" value="RhoGAP_fRGD1"/>
    <property type="match status" value="1"/>
</dbReference>
<organism evidence="6 7">
    <name type="scientific">Imshaugia aleurites</name>
    <dbReference type="NCBI Taxonomy" id="172621"/>
    <lineage>
        <taxon>Eukaryota</taxon>
        <taxon>Fungi</taxon>
        <taxon>Dikarya</taxon>
        <taxon>Ascomycota</taxon>
        <taxon>Pezizomycotina</taxon>
        <taxon>Lecanoromycetes</taxon>
        <taxon>OSLEUM clade</taxon>
        <taxon>Lecanoromycetidae</taxon>
        <taxon>Lecanorales</taxon>
        <taxon>Lecanorineae</taxon>
        <taxon>Parmeliaceae</taxon>
        <taxon>Imshaugia</taxon>
    </lineage>
</organism>
<dbReference type="PANTHER" id="PTHR23176:SF136">
    <property type="entry name" value="RHO GTPASE ACTIVATOR (RGD1)"/>
    <property type="match status" value="1"/>
</dbReference>
<dbReference type="FunFam" id="1.10.555.10:FF:000041">
    <property type="entry name" value="Rho GTPase activator (Rgd1)"/>
    <property type="match status" value="1"/>
</dbReference>
<feature type="compositionally biased region" description="Polar residues" evidence="3">
    <location>
        <begin position="370"/>
        <end position="399"/>
    </location>
</feature>
<dbReference type="GO" id="GO:0005938">
    <property type="term" value="C:cell cortex"/>
    <property type="evidence" value="ECO:0007669"/>
    <property type="project" value="UniProtKB-ARBA"/>
</dbReference>
<dbReference type="Pfam" id="PF00611">
    <property type="entry name" value="FCH"/>
    <property type="match status" value="1"/>
</dbReference>
<dbReference type="EMBL" id="CAJPDT010000005">
    <property type="protein sequence ID" value="CAF9909231.1"/>
    <property type="molecule type" value="Genomic_DNA"/>
</dbReference>
<evidence type="ECO:0000256" key="2">
    <source>
        <dbReference type="PROSITE-ProRule" id="PRU01077"/>
    </source>
</evidence>
<dbReference type="AlphaFoldDB" id="A0A8H3EUP9"/>
<feature type="region of interest" description="Disordered" evidence="3">
    <location>
        <begin position="1"/>
        <end position="54"/>
    </location>
</feature>
<dbReference type="OrthoDB" id="437889at2759"/>
<keyword evidence="7" id="KW-1185">Reference proteome</keyword>
<evidence type="ECO:0000259" key="5">
    <source>
        <dbReference type="PROSITE" id="PS51741"/>
    </source>
</evidence>
<dbReference type="Pfam" id="PF00620">
    <property type="entry name" value="RhoGAP"/>
    <property type="match status" value="1"/>
</dbReference>
<feature type="compositionally biased region" description="Low complexity" evidence="3">
    <location>
        <begin position="352"/>
        <end position="369"/>
    </location>
</feature>
<evidence type="ECO:0000259" key="4">
    <source>
        <dbReference type="PROSITE" id="PS50238"/>
    </source>
</evidence>
<dbReference type="Gene3D" id="1.10.555.10">
    <property type="entry name" value="Rho GTPase activation protein"/>
    <property type="match status" value="1"/>
</dbReference>
<proteinExistence type="predicted"/>
<dbReference type="Proteomes" id="UP000664534">
    <property type="component" value="Unassembled WGS sequence"/>
</dbReference>
<dbReference type="InterPro" id="IPR027267">
    <property type="entry name" value="AH/BAR_dom_sf"/>
</dbReference>
<evidence type="ECO:0000256" key="3">
    <source>
        <dbReference type="SAM" id="MobiDB-lite"/>
    </source>
</evidence>
<dbReference type="InterPro" id="IPR031160">
    <property type="entry name" value="F_BAR_dom"/>
</dbReference>
<keyword evidence="1" id="KW-0343">GTPase activation</keyword>
<dbReference type="SUPFAM" id="SSF48350">
    <property type="entry name" value="GTPase activation domain, GAP"/>
    <property type="match status" value="1"/>
</dbReference>